<feature type="transmembrane region" description="Helical" evidence="18">
    <location>
        <begin position="54"/>
        <end position="73"/>
    </location>
</feature>
<comment type="function">
    <text evidence="1">Core subunit of the mitochondrial membrane respiratory chain NADH dehydrogenase (Complex I) that is believed to belong to the minimal assembly required for catalysis. Complex I functions in the transfer of electrons from NADH to the respiratory chain. The immediate electron acceptor for the enzyme is believed to be ubiquinone.</text>
</comment>
<evidence type="ECO:0000256" key="6">
    <source>
        <dbReference type="ARBA" id="ARBA00022448"/>
    </source>
</evidence>
<evidence type="ECO:0000256" key="17">
    <source>
        <dbReference type="ARBA" id="ARBA00049551"/>
    </source>
</evidence>
<evidence type="ECO:0000256" key="16">
    <source>
        <dbReference type="ARBA" id="ARBA00023136"/>
    </source>
</evidence>
<keyword evidence="6" id="KW-0813">Transport</keyword>
<evidence type="ECO:0000256" key="7">
    <source>
        <dbReference type="ARBA" id="ARBA00022660"/>
    </source>
</evidence>
<feature type="domain" description="NADH:quinone oxidoreductase/Mrp antiporter transmembrane" evidence="19">
    <location>
        <begin position="20"/>
        <end position="283"/>
    </location>
</feature>
<sequence length="337" mass="38282">MYKLLFLTTLVMGTLITISSNSWLGVWMGLEMNLLSIIPLMNNSKSPKSTEASLKYFITQAMASLILLMGMMMDSIKSDIPSNIWTESLFFLCITTSLVTKTGAAPFHFWFPEVVEGLDWFNALLMLTWQKIAPMITLMYINMNETLITFLMLTSIAVGGVMGLNQTSMKKIMSYSSINHIGWMLGALVFTETLWSWYFLIYSITNSLIIWAFSKFNISSISQFLMVSKTAPQLKMFLTLNFLSLGGIPPFIGFLPKWLTIQVLVQNQMYFSSCLMVVMTLITLYFYMRIALSPLSLSTSNVIPINQKQKMNKKTFVTINSALLMSLMLSTLTFNWI</sequence>
<protein>
    <recommendedName>
        <fullName evidence="5 18">NADH-ubiquinone oxidoreductase chain 2</fullName>
        <ecNumber evidence="4 18">7.1.1.2</ecNumber>
    </recommendedName>
</protein>
<keyword evidence="15 18" id="KW-0496">Mitochondrion</keyword>
<evidence type="ECO:0000259" key="19">
    <source>
        <dbReference type="Pfam" id="PF00361"/>
    </source>
</evidence>
<comment type="catalytic activity">
    <reaction evidence="17 18">
        <text>a ubiquinone + NADH + 5 H(+)(in) = a ubiquinol + NAD(+) + 4 H(+)(out)</text>
        <dbReference type="Rhea" id="RHEA:29091"/>
        <dbReference type="Rhea" id="RHEA-COMP:9565"/>
        <dbReference type="Rhea" id="RHEA-COMP:9566"/>
        <dbReference type="ChEBI" id="CHEBI:15378"/>
        <dbReference type="ChEBI" id="CHEBI:16389"/>
        <dbReference type="ChEBI" id="CHEBI:17976"/>
        <dbReference type="ChEBI" id="CHEBI:57540"/>
        <dbReference type="ChEBI" id="CHEBI:57945"/>
        <dbReference type="EC" id="7.1.1.2"/>
    </reaction>
</comment>
<dbReference type="Pfam" id="PF00361">
    <property type="entry name" value="Proton_antipo_M"/>
    <property type="match status" value="1"/>
</dbReference>
<dbReference type="PANTHER" id="PTHR46552:SF1">
    <property type="entry name" value="NADH-UBIQUINONE OXIDOREDUCTASE CHAIN 2"/>
    <property type="match status" value="1"/>
</dbReference>
<comment type="similarity">
    <text evidence="3 18">Belongs to the complex I subunit 2 family.</text>
</comment>
<evidence type="ECO:0000256" key="3">
    <source>
        <dbReference type="ARBA" id="ARBA00007012"/>
    </source>
</evidence>
<dbReference type="PANTHER" id="PTHR46552">
    <property type="entry name" value="NADH-UBIQUINONE OXIDOREDUCTASE CHAIN 2"/>
    <property type="match status" value="1"/>
</dbReference>
<keyword evidence="12 18" id="KW-1133">Transmembrane helix</keyword>
<name>A0A3G5FNU7_9COLE</name>
<evidence type="ECO:0000256" key="9">
    <source>
        <dbReference type="ARBA" id="ARBA00022792"/>
    </source>
</evidence>
<dbReference type="EMBL" id="MH789732">
    <property type="protein sequence ID" value="AYW52298.1"/>
    <property type="molecule type" value="Genomic_DNA"/>
</dbReference>
<comment type="function">
    <text evidence="18">Core subunit of the mitochondrial membrane respiratory chain NADH dehydrogenase (Complex I) which catalyzes electron transfer from NADH through the respiratory chain, using ubiquinone as an electron acceptor. Essential for the catalytic activity and assembly of complex I.</text>
</comment>
<feature type="transmembrane region" description="Helical" evidence="18">
    <location>
        <begin position="172"/>
        <end position="190"/>
    </location>
</feature>
<dbReference type="InterPro" id="IPR001750">
    <property type="entry name" value="ND/Mrp_TM"/>
</dbReference>
<evidence type="ECO:0000256" key="15">
    <source>
        <dbReference type="ARBA" id="ARBA00023128"/>
    </source>
</evidence>
<evidence type="ECO:0000256" key="14">
    <source>
        <dbReference type="ARBA" id="ARBA00023075"/>
    </source>
</evidence>
<evidence type="ECO:0000256" key="12">
    <source>
        <dbReference type="ARBA" id="ARBA00022989"/>
    </source>
</evidence>
<geneLocation type="mitochondrion" evidence="20"/>
<reference evidence="20" key="1">
    <citation type="journal article" date="2015" name="Mol. Biol. Evol.">
        <title>Soup to Tree: The Phylogeny of Beetles Inferred by Mitochondrial Metagenomics of a Bornean Rainforest Sample.</title>
        <authorList>
            <person name="Crampton-Platt A."/>
            <person name="Timmermans M.J."/>
            <person name="Gimmel M.L."/>
            <person name="Kutty S.N."/>
            <person name="Cockerill T.D."/>
            <person name="Vun Khen C."/>
            <person name="Vogler A.P."/>
        </authorList>
    </citation>
    <scope>NUCLEOTIDE SEQUENCE</scope>
</reference>
<evidence type="ECO:0000256" key="1">
    <source>
        <dbReference type="ARBA" id="ARBA00003257"/>
    </source>
</evidence>
<keyword evidence="11 18" id="KW-0249">Electron transport</keyword>
<feature type="transmembrane region" description="Helical" evidence="18">
    <location>
        <begin position="89"/>
        <end position="111"/>
    </location>
</feature>
<dbReference type="EC" id="7.1.1.2" evidence="4 18"/>
<dbReference type="InterPro" id="IPR003917">
    <property type="entry name" value="NADH_UbQ_OxRdtase_chain2"/>
</dbReference>
<feature type="transmembrane region" description="Helical" evidence="18">
    <location>
        <begin position="316"/>
        <end position="336"/>
    </location>
</feature>
<keyword evidence="16 18" id="KW-0472">Membrane</keyword>
<dbReference type="PRINTS" id="PR01436">
    <property type="entry name" value="NADHDHGNASE2"/>
</dbReference>
<evidence type="ECO:0000256" key="11">
    <source>
        <dbReference type="ARBA" id="ARBA00022982"/>
    </source>
</evidence>
<evidence type="ECO:0000256" key="18">
    <source>
        <dbReference type="RuleBase" id="RU003403"/>
    </source>
</evidence>
<evidence type="ECO:0000256" key="8">
    <source>
        <dbReference type="ARBA" id="ARBA00022692"/>
    </source>
</evidence>
<dbReference type="GO" id="GO:0005743">
    <property type="term" value="C:mitochondrial inner membrane"/>
    <property type="evidence" value="ECO:0007669"/>
    <property type="project" value="UniProtKB-SubCell"/>
</dbReference>
<accession>A0A3G5FNU7</accession>
<evidence type="ECO:0000256" key="2">
    <source>
        <dbReference type="ARBA" id="ARBA00004448"/>
    </source>
</evidence>
<feature type="transmembrane region" description="Helical" evidence="18">
    <location>
        <begin position="147"/>
        <end position="165"/>
    </location>
</feature>
<evidence type="ECO:0000256" key="10">
    <source>
        <dbReference type="ARBA" id="ARBA00022967"/>
    </source>
</evidence>
<evidence type="ECO:0000256" key="4">
    <source>
        <dbReference type="ARBA" id="ARBA00012944"/>
    </source>
</evidence>
<evidence type="ECO:0000256" key="5">
    <source>
        <dbReference type="ARBA" id="ARBA00021008"/>
    </source>
</evidence>
<feature type="transmembrane region" description="Helical" evidence="18">
    <location>
        <begin position="234"/>
        <end position="256"/>
    </location>
</feature>
<gene>
    <name evidence="20" type="primary">nad2</name>
</gene>
<feature type="transmembrane region" description="Helical" evidence="18">
    <location>
        <begin position="123"/>
        <end position="141"/>
    </location>
</feature>
<dbReference type="GO" id="GO:0008137">
    <property type="term" value="F:NADH dehydrogenase (ubiquinone) activity"/>
    <property type="evidence" value="ECO:0007669"/>
    <property type="project" value="UniProtKB-EC"/>
</dbReference>
<comment type="subcellular location">
    <subcellularLocation>
        <location evidence="2 18">Mitochondrion inner membrane</location>
        <topology evidence="2 18">Multi-pass membrane protein</topology>
    </subcellularLocation>
</comment>
<proteinExistence type="inferred from homology"/>
<keyword evidence="14 18" id="KW-0830">Ubiquinone</keyword>
<keyword evidence="8 18" id="KW-0812">Transmembrane</keyword>
<evidence type="ECO:0000313" key="20">
    <source>
        <dbReference type="EMBL" id="AYW52298.1"/>
    </source>
</evidence>
<feature type="transmembrane region" description="Helical" evidence="18">
    <location>
        <begin position="268"/>
        <end position="288"/>
    </location>
</feature>
<dbReference type="InterPro" id="IPR050175">
    <property type="entry name" value="Complex_I_Subunit_2"/>
</dbReference>
<dbReference type="AlphaFoldDB" id="A0A3G5FNU7"/>
<evidence type="ECO:0000256" key="13">
    <source>
        <dbReference type="ARBA" id="ARBA00023027"/>
    </source>
</evidence>
<organism evidence="20">
    <name type="scientific">Agrilinae sp. 1 ACP-2013</name>
    <dbReference type="NCBI Taxonomy" id="1434404"/>
    <lineage>
        <taxon>Eukaryota</taxon>
        <taxon>Metazoa</taxon>
        <taxon>Ecdysozoa</taxon>
        <taxon>Arthropoda</taxon>
        <taxon>Hexapoda</taxon>
        <taxon>Insecta</taxon>
        <taxon>Pterygota</taxon>
        <taxon>Neoptera</taxon>
        <taxon>Endopterygota</taxon>
        <taxon>Coleoptera</taxon>
        <taxon>Polyphaga</taxon>
        <taxon>Elateriformia</taxon>
        <taxon>Buprestoidea</taxon>
        <taxon>Buprestidae</taxon>
        <taxon>Agrilinae</taxon>
    </lineage>
</organism>
<keyword evidence="7 18" id="KW-0679">Respiratory chain</keyword>
<dbReference type="GO" id="GO:0006120">
    <property type="term" value="P:mitochondrial electron transport, NADH to ubiquinone"/>
    <property type="evidence" value="ECO:0007669"/>
    <property type="project" value="InterPro"/>
</dbReference>
<keyword evidence="9 18" id="KW-0999">Mitochondrion inner membrane</keyword>
<keyword evidence="13 18" id="KW-0520">NAD</keyword>
<keyword evidence="10 18" id="KW-1278">Translocase</keyword>
<reference evidence="20" key="2">
    <citation type="submission" date="2018-08" db="EMBL/GenBank/DDBJ databases">
        <authorList>
            <person name="Prakash G."/>
            <person name="Vogler A.P."/>
        </authorList>
    </citation>
    <scope>NUCLEOTIDE SEQUENCE</scope>
</reference>